<proteinExistence type="predicted"/>
<dbReference type="OrthoDB" id="2088281at2"/>
<feature type="domain" description="DUF3846" evidence="1">
    <location>
        <begin position="7"/>
        <end position="107"/>
    </location>
</feature>
<sequence>MVKGIHVPVDPSEPLEVCDFANLAAYQAAVEGWIEPVDIPDLGITIYVNEEGRLRHLPFNSLASFLWRYNVPQSRQAMLVGNAVIVGMPDEDGDNTDVSDELVAMLTSKSENAVLIKVGGSPAWVSDPRSRMTCVVLPLVYGGPNWYLSSARYADYFKAAIWAMVLLERWSDAVDTKVMPATDLPAHLQRATGTAPSD</sequence>
<dbReference type="InterPro" id="IPR024559">
    <property type="entry name" value="DUF3846"/>
</dbReference>
<protein>
    <submittedName>
        <fullName evidence="3">DUF3846 domain-containing protein</fullName>
    </submittedName>
</protein>
<dbReference type="Pfam" id="PF12957">
    <property type="entry name" value="DUF3846"/>
    <property type="match status" value="1"/>
</dbReference>
<name>A0A4Q2M2S5_9MICO</name>
<dbReference type="EMBL" id="SDPM01000006">
    <property type="protein sequence ID" value="RXZ86068.1"/>
    <property type="molecule type" value="Genomic_DNA"/>
</dbReference>
<dbReference type="EMBL" id="JACCBI010000001">
    <property type="protein sequence ID" value="NYD68704.1"/>
    <property type="molecule type" value="Genomic_DNA"/>
</dbReference>
<evidence type="ECO:0000313" key="3">
    <source>
        <dbReference type="EMBL" id="RXZ86068.1"/>
    </source>
</evidence>
<gene>
    <name evidence="2" type="ORF">BJ972_003223</name>
    <name evidence="3" type="ORF">ESP50_12775</name>
</gene>
<comment type="caution">
    <text evidence="3">The sequence shown here is derived from an EMBL/GenBank/DDBJ whole genome shotgun (WGS) entry which is preliminary data.</text>
</comment>
<evidence type="ECO:0000313" key="5">
    <source>
        <dbReference type="Proteomes" id="UP000581087"/>
    </source>
</evidence>
<organism evidence="3 4">
    <name type="scientific">Agromyces atrinae</name>
    <dbReference type="NCBI Taxonomy" id="592376"/>
    <lineage>
        <taxon>Bacteria</taxon>
        <taxon>Bacillati</taxon>
        <taxon>Actinomycetota</taxon>
        <taxon>Actinomycetes</taxon>
        <taxon>Micrococcales</taxon>
        <taxon>Microbacteriaceae</taxon>
        <taxon>Agromyces</taxon>
    </lineage>
</organism>
<keyword evidence="4" id="KW-1185">Reference proteome</keyword>
<evidence type="ECO:0000313" key="4">
    <source>
        <dbReference type="Proteomes" id="UP000292686"/>
    </source>
</evidence>
<dbReference type="Proteomes" id="UP000292686">
    <property type="component" value="Unassembled WGS sequence"/>
</dbReference>
<evidence type="ECO:0000313" key="2">
    <source>
        <dbReference type="EMBL" id="NYD68704.1"/>
    </source>
</evidence>
<dbReference type="AlphaFoldDB" id="A0A4Q2M2S5"/>
<evidence type="ECO:0000259" key="1">
    <source>
        <dbReference type="Pfam" id="PF12957"/>
    </source>
</evidence>
<reference evidence="3 4" key="1">
    <citation type="submission" date="2019-01" db="EMBL/GenBank/DDBJ databases">
        <title>Agromyces.</title>
        <authorList>
            <person name="Li J."/>
        </authorList>
    </citation>
    <scope>NUCLEOTIDE SEQUENCE [LARGE SCALE GENOMIC DNA]</scope>
    <source>
        <strain evidence="3 4">DSM 23870</strain>
    </source>
</reference>
<dbReference type="RefSeq" id="WP_129175736.1">
    <property type="nucleotide sequence ID" value="NZ_JACCBI010000001.1"/>
</dbReference>
<reference evidence="2 5" key="2">
    <citation type="submission" date="2020-07" db="EMBL/GenBank/DDBJ databases">
        <title>Sequencing the genomes of 1000 actinobacteria strains.</title>
        <authorList>
            <person name="Klenk H.-P."/>
        </authorList>
    </citation>
    <scope>NUCLEOTIDE SEQUENCE [LARGE SCALE GENOMIC DNA]</scope>
    <source>
        <strain evidence="2 5">DSM 23870</strain>
    </source>
</reference>
<accession>A0A4Q2M2S5</accession>
<dbReference type="Proteomes" id="UP000581087">
    <property type="component" value="Unassembled WGS sequence"/>
</dbReference>